<protein>
    <recommendedName>
        <fullName evidence="1">DUF7897 domain-containing protein</fullName>
    </recommendedName>
</protein>
<dbReference type="OrthoDB" id="5372053at2"/>
<name>A0A2P8R183_9BACT</name>
<evidence type="ECO:0000259" key="1">
    <source>
        <dbReference type="Pfam" id="PF25448"/>
    </source>
</evidence>
<dbReference type="AlphaFoldDB" id="A0A2P8R183"/>
<organism evidence="2 3">
    <name type="scientific">Campylobacter blaseri</name>
    <dbReference type="NCBI Taxonomy" id="2042961"/>
    <lineage>
        <taxon>Bacteria</taxon>
        <taxon>Pseudomonadati</taxon>
        <taxon>Campylobacterota</taxon>
        <taxon>Epsilonproteobacteria</taxon>
        <taxon>Campylobacterales</taxon>
        <taxon>Campylobacteraceae</taxon>
        <taxon>Campylobacter</taxon>
    </lineage>
</organism>
<sequence length="593" mass="69739">MNDFNKLLTYANENKKELSALYDDLDNDYIKKASDICGFKNPTKAQKIAILRRIVDLKVDPLLNELEKKGYSEDEILNLRDEMFDFTALVHENLHRNLILKAKENRVLNEFNLALIDGVHKIGLVMNKLQKEWQHSVVDKNVKKFSKMSSPKEFIKENKLYQKTPRGEKCDRAYGVVEFSEDGAVLKPYASFFKEGFVDLEAELDNLIDSLNLYAINIEEKNYIEYFKKLKAAFMDTNNETIISSWRDAEMAWMNVKSELQVGHPLEYYEDAYTHAVAFEWDIRLKEDNKFNEEEFKKNIKNSFDEICSKISSSNEIMKSMVHSNIDKTQLYISTPMIYYGAELDGLFSAQVVPNDEFVSGNSGKKIFAFINHVYKSIKSRPYMKISSEVFEEDYLEYGREILKKKPEIWKRVYEVSTIGHEFGHMFFIDYDTEELMNRSGVFKFIEEYKATTGGLINFFYNEEDDLILPVFDDLIRRSVGLISWQEVESVRAYYCEALIHLTLLFESEVLEFKDGKLRVDFTKEGYERFKERCMQNYKHLAIMYDKKMDAKVFLDGFCEFMGNSYLPTHSKTKEFVEYYHDLYKKIGNEVEE</sequence>
<accession>A0A2P8R183</accession>
<dbReference type="NCBIfam" id="NF033805">
    <property type="entry name" value="invasion_CiaB"/>
    <property type="match status" value="1"/>
</dbReference>
<gene>
    <name evidence="2" type="ORF">CQ405_04155</name>
</gene>
<comment type="caution">
    <text evidence="2">The sequence shown here is derived from an EMBL/GenBank/DDBJ whole genome shotgun (WGS) entry which is preliminary data.</text>
</comment>
<keyword evidence="3" id="KW-1185">Reference proteome</keyword>
<dbReference type="RefSeq" id="WP_106870940.1">
    <property type="nucleotide sequence ID" value="NZ_CP053841.1"/>
</dbReference>
<dbReference type="Proteomes" id="UP000240535">
    <property type="component" value="Unassembled WGS sequence"/>
</dbReference>
<dbReference type="EMBL" id="PDHH01000003">
    <property type="protein sequence ID" value="PSM52256.1"/>
    <property type="molecule type" value="Genomic_DNA"/>
</dbReference>
<dbReference type="InterPro" id="IPR057219">
    <property type="entry name" value="DUF7897"/>
</dbReference>
<dbReference type="Pfam" id="PF25448">
    <property type="entry name" value="DUF7897"/>
    <property type="match status" value="1"/>
</dbReference>
<evidence type="ECO:0000313" key="2">
    <source>
        <dbReference type="EMBL" id="PSM52256.1"/>
    </source>
</evidence>
<proteinExistence type="predicted"/>
<evidence type="ECO:0000313" key="3">
    <source>
        <dbReference type="Proteomes" id="UP000240535"/>
    </source>
</evidence>
<reference evidence="3" key="1">
    <citation type="submission" date="2017-10" db="EMBL/GenBank/DDBJ databases">
        <title>Campylobacter species from seals.</title>
        <authorList>
            <person name="Gilbert M.J."/>
            <person name="Zomer A.L."/>
            <person name="Timmerman A.J."/>
            <person name="Duim B."/>
            <person name="Wagenaar J.A."/>
        </authorList>
    </citation>
    <scope>NUCLEOTIDE SEQUENCE [LARGE SCALE GENOMIC DNA]</scope>
    <source>
        <strain evidence="3">17S00004-5</strain>
    </source>
</reference>
<feature type="domain" description="DUF7897" evidence="1">
    <location>
        <begin position="1"/>
        <end position="592"/>
    </location>
</feature>